<reference evidence="1" key="1">
    <citation type="journal article" date="2021" name="mSystems">
        <title>Bacteria and Archaea Synergistically Convert Glycine Betaine to Biogenic Methane in the Formosa Cold Seep of the South China Sea.</title>
        <authorList>
            <person name="Li L."/>
            <person name="Zhang W."/>
            <person name="Zhang S."/>
            <person name="Song L."/>
            <person name="Sun Q."/>
            <person name="Zhang H."/>
            <person name="Xiang H."/>
            <person name="Dong X."/>
        </authorList>
    </citation>
    <scope>NUCLEOTIDE SEQUENCE</scope>
    <source>
        <strain evidence="1">ZWT</strain>
    </source>
</reference>
<name>A0A9J6P856_9CLOT</name>
<comment type="caution">
    <text evidence="1">The sequence shown here is derived from an EMBL/GenBank/DDBJ whole genome shotgun (WGS) entry which is preliminary data.</text>
</comment>
<proteinExistence type="predicted"/>
<evidence type="ECO:0000313" key="2">
    <source>
        <dbReference type="Proteomes" id="UP001056429"/>
    </source>
</evidence>
<reference evidence="1" key="2">
    <citation type="submission" date="2021-04" db="EMBL/GenBank/DDBJ databases">
        <authorList>
            <person name="Dong X."/>
        </authorList>
    </citation>
    <scope>NUCLEOTIDE SEQUENCE</scope>
    <source>
        <strain evidence="1">ZWT</strain>
    </source>
</reference>
<protein>
    <submittedName>
        <fullName evidence="1">Uncharacterized protein</fullName>
    </submittedName>
</protein>
<organism evidence="1 2">
    <name type="scientific">Oceanirhabdus seepicola</name>
    <dbReference type="NCBI Taxonomy" id="2828781"/>
    <lineage>
        <taxon>Bacteria</taxon>
        <taxon>Bacillati</taxon>
        <taxon>Bacillota</taxon>
        <taxon>Clostridia</taxon>
        <taxon>Eubacteriales</taxon>
        <taxon>Clostridiaceae</taxon>
        <taxon>Oceanirhabdus</taxon>
    </lineage>
</organism>
<evidence type="ECO:0000313" key="1">
    <source>
        <dbReference type="EMBL" id="MCM1992089.1"/>
    </source>
</evidence>
<dbReference type="EMBL" id="JAGSOJ010000005">
    <property type="protein sequence ID" value="MCM1992089.1"/>
    <property type="molecule type" value="Genomic_DNA"/>
</dbReference>
<sequence>MIKNIKINLEAIEAMNYFWHAAADKDHIEESFFQNVGQMEAMKFIYDDEFNEESVRLVLSAIKNRELINGNKKEMKFWNYNMWVMEDFQYTQMMIDPCKKLNIDFLLDEIQEYNNKNYEEIEVVFSMMYDGVYEIKGNKLIVNFFRVKPDDFEEGKTYIDKVDIKEFMKEKIIELLR</sequence>
<gene>
    <name evidence="1" type="ORF">KDK92_20365</name>
</gene>
<keyword evidence="2" id="KW-1185">Reference proteome</keyword>
<dbReference type="Proteomes" id="UP001056429">
    <property type="component" value="Unassembled WGS sequence"/>
</dbReference>
<dbReference type="AlphaFoldDB" id="A0A9J6P856"/>
<dbReference type="RefSeq" id="WP_250861246.1">
    <property type="nucleotide sequence ID" value="NZ_JAGSOJ010000005.1"/>
</dbReference>
<accession>A0A9J6P856</accession>